<dbReference type="Gene3D" id="1.10.12.10">
    <property type="entry name" value="Lyase 2-enoyl-coa Hydratase, Chain A, domain 2"/>
    <property type="match status" value="1"/>
</dbReference>
<sequence length="264" mass="28740">MSEELVVTVENGVGTLRFNRPDSMNALSPYIFKTAVETLEAWAIDESVKCIVVTGTGRAFCAGGDVKAMNSGQNVGGMTTEQKLTRQRGLHKFSGLLYSIPKVTIAAVNGVAAGAGFAISLACDLRIASDKARFTTAFSKVGFSGDLGITWPLTRILGEGKAKEFLLLSEMISVDEAYRLGLVNKVVPDDEFQGAVDELAARFAEGPQISYRLIKENVSKASTHDYAELLEREVFTQVYCMETDDHKEGARAFVEKRKPVFKGH</sequence>
<dbReference type="InterPro" id="IPR014748">
    <property type="entry name" value="Enoyl-CoA_hydra_C"/>
</dbReference>
<reference evidence="4" key="1">
    <citation type="journal article" date="2019" name="Int. J. Syst. Evol. Microbiol.">
        <title>The Global Catalogue of Microorganisms (GCM) 10K type strain sequencing project: providing services to taxonomists for standard genome sequencing and annotation.</title>
        <authorList>
            <consortium name="The Broad Institute Genomics Platform"/>
            <consortium name="The Broad Institute Genome Sequencing Center for Infectious Disease"/>
            <person name="Wu L."/>
            <person name="Ma J."/>
        </authorList>
    </citation>
    <scope>NUCLEOTIDE SEQUENCE [LARGE SCALE GENOMIC DNA]</scope>
    <source>
        <strain evidence="4">CGMCC-1.15741</strain>
    </source>
</reference>
<evidence type="ECO:0000256" key="1">
    <source>
        <dbReference type="ARBA" id="ARBA00005254"/>
    </source>
</evidence>
<evidence type="ECO:0000256" key="2">
    <source>
        <dbReference type="RuleBase" id="RU003707"/>
    </source>
</evidence>
<dbReference type="Gene3D" id="3.90.226.10">
    <property type="entry name" value="2-enoyl-CoA Hydratase, Chain A, domain 1"/>
    <property type="match status" value="1"/>
</dbReference>
<evidence type="ECO:0000313" key="4">
    <source>
        <dbReference type="Proteomes" id="UP001596303"/>
    </source>
</evidence>
<accession>A0ABW1SCJ8</accession>
<dbReference type="EMBL" id="JBHSSW010000017">
    <property type="protein sequence ID" value="MFC6198978.1"/>
    <property type="molecule type" value="Genomic_DNA"/>
</dbReference>
<dbReference type="InterPro" id="IPR018376">
    <property type="entry name" value="Enoyl-CoA_hyd/isom_CS"/>
</dbReference>
<comment type="similarity">
    <text evidence="1 2">Belongs to the enoyl-CoA hydratase/isomerase family.</text>
</comment>
<protein>
    <submittedName>
        <fullName evidence="3">Enoyl-CoA hydratase</fullName>
    </submittedName>
</protein>
<name>A0ABW1SCJ8_9PROT</name>
<organism evidence="3 4">
    <name type="scientific">Ponticaulis profundi</name>
    <dbReference type="NCBI Taxonomy" id="2665222"/>
    <lineage>
        <taxon>Bacteria</taxon>
        <taxon>Pseudomonadati</taxon>
        <taxon>Pseudomonadota</taxon>
        <taxon>Alphaproteobacteria</taxon>
        <taxon>Hyphomonadales</taxon>
        <taxon>Hyphomonadaceae</taxon>
        <taxon>Ponticaulis</taxon>
    </lineage>
</organism>
<dbReference type="PANTHER" id="PTHR43459:SF1">
    <property type="entry name" value="EG:BACN32G11.4 PROTEIN"/>
    <property type="match status" value="1"/>
</dbReference>
<dbReference type="Pfam" id="PF00378">
    <property type="entry name" value="ECH_1"/>
    <property type="match status" value="1"/>
</dbReference>
<proteinExistence type="inferred from homology"/>
<gene>
    <name evidence="3" type="ORF">ACFQDM_12865</name>
</gene>
<evidence type="ECO:0000313" key="3">
    <source>
        <dbReference type="EMBL" id="MFC6198978.1"/>
    </source>
</evidence>
<comment type="caution">
    <text evidence="3">The sequence shown here is derived from an EMBL/GenBank/DDBJ whole genome shotgun (WGS) entry which is preliminary data.</text>
</comment>
<dbReference type="CDD" id="cd06558">
    <property type="entry name" value="crotonase-like"/>
    <property type="match status" value="1"/>
</dbReference>
<dbReference type="InterPro" id="IPR001753">
    <property type="entry name" value="Enoyl-CoA_hydra/iso"/>
</dbReference>
<keyword evidence="4" id="KW-1185">Reference proteome</keyword>
<dbReference type="Proteomes" id="UP001596303">
    <property type="component" value="Unassembled WGS sequence"/>
</dbReference>
<dbReference type="PROSITE" id="PS00166">
    <property type="entry name" value="ENOYL_COA_HYDRATASE"/>
    <property type="match status" value="1"/>
</dbReference>
<dbReference type="InterPro" id="IPR029045">
    <property type="entry name" value="ClpP/crotonase-like_dom_sf"/>
</dbReference>
<dbReference type="RefSeq" id="WP_377379658.1">
    <property type="nucleotide sequence ID" value="NZ_JBHSSW010000017.1"/>
</dbReference>
<dbReference type="SUPFAM" id="SSF52096">
    <property type="entry name" value="ClpP/crotonase"/>
    <property type="match status" value="1"/>
</dbReference>
<dbReference type="PANTHER" id="PTHR43459">
    <property type="entry name" value="ENOYL-COA HYDRATASE"/>
    <property type="match status" value="1"/>
</dbReference>